<reference evidence="2 3" key="1">
    <citation type="submission" date="2015-04" db="EMBL/GenBank/DDBJ databases">
        <authorList>
            <person name="Syromyatnikov M.Y."/>
            <person name="Popov V.N."/>
        </authorList>
    </citation>
    <scope>NUCLEOTIDE SEQUENCE [LARGE SCALE GENOMIC DNA]</scope>
    <source>
        <strain evidence="2">WF-38-12</strain>
    </source>
</reference>
<organism evidence="2 3">
    <name type="scientific">Talaromyces islandicus</name>
    <name type="common">Penicillium islandicum</name>
    <dbReference type="NCBI Taxonomy" id="28573"/>
    <lineage>
        <taxon>Eukaryota</taxon>
        <taxon>Fungi</taxon>
        <taxon>Dikarya</taxon>
        <taxon>Ascomycota</taxon>
        <taxon>Pezizomycotina</taxon>
        <taxon>Eurotiomycetes</taxon>
        <taxon>Eurotiomycetidae</taxon>
        <taxon>Eurotiales</taxon>
        <taxon>Trichocomaceae</taxon>
        <taxon>Talaromyces</taxon>
        <taxon>Talaromyces sect. Islandici</taxon>
    </lineage>
</organism>
<evidence type="ECO:0000313" key="2">
    <source>
        <dbReference type="EMBL" id="CRG92176.1"/>
    </source>
</evidence>
<evidence type="ECO:0000256" key="1">
    <source>
        <dbReference type="SAM" id="MobiDB-lite"/>
    </source>
</evidence>
<feature type="region of interest" description="Disordered" evidence="1">
    <location>
        <begin position="33"/>
        <end position="63"/>
    </location>
</feature>
<feature type="compositionally biased region" description="Polar residues" evidence="1">
    <location>
        <begin position="49"/>
        <end position="61"/>
    </location>
</feature>
<sequence length="96" mass="10577">MSDSMASILAPISDLPLPTQLHHYVFSSPPLTTYMQNSVLSPPSDRQRQPSQNSGPVQLGNSRCRDSYTLAINTASNCHDPESDDRMLRTGSKPFN</sequence>
<dbReference type="OrthoDB" id="10515251at2759"/>
<evidence type="ECO:0000313" key="3">
    <source>
        <dbReference type="Proteomes" id="UP000054383"/>
    </source>
</evidence>
<protein>
    <submittedName>
        <fullName evidence="2">Uncharacterized protein</fullName>
    </submittedName>
</protein>
<gene>
    <name evidence="2" type="ORF">PISL3812_09232</name>
</gene>
<keyword evidence="3" id="KW-1185">Reference proteome</keyword>
<feature type="region of interest" description="Disordered" evidence="1">
    <location>
        <begin position="75"/>
        <end position="96"/>
    </location>
</feature>
<dbReference type="EMBL" id="CVMT01000011">
    <property type="protein sequence ID" value="CRG92176.1"/>
    <property type="molecule type" value="Genomic_DNA"/>
</dbReference>
<dbReference type="AlphaFoldDB" id="A0A0U1MB59"/>
<dbReference type="Proteomes" id="UP000054383">
    <property type="component" value="Unassembled WGS sequence"/>
</dbReference>
<name>A0A0U1MB59_TALIS</name>
<accession>A0A0U1MB59</accession>
<feature type="compositionally biased region" description="Basic and acidic residues" evidence="1">
    <location>
        <begin position="79"/>
        <end position="88"/>
    </location>
</feature>
<proteinExistence type="predicted"/>